<dbReference type="VEuPathDB" id="FungiDB:KRP23_5941"/>
<dbReference type="PANTHER" id="PTHR13281">
    <property type="entry name" value="TRANSMEMBRANE PROTEIN 70, MITOCHONDRIAL"/>
    <property type="match status" value="1"/>
</dbReference>
<keyword evidence="1" id="KW-1133">Transmembrane helix</keyword>
<protein>
    <recommendedName>
        <fullName evidence="4">Transmembrane protein 70</fullName>
    </recommendedName>
</protein>
<accession>H3GJ26</accession>
<dbReference type="AlphaFoldDB" id="H3GJ26"/>
<dbReference type="Proteomes" id="UP000005238">
    <property type="component" value="Unassembled WGS sequence"/>
</dbReference>
<reference evidence="3" key="1">
    <citation type="journal article" date="2006" name="Science">
        <title>Phytophthora genome sequences uncover evolutionary origins and mechanisms of pathogenesis.</title>
        <authorList>
            <person name="Tyler B.M."/>
            <person name="Tripathy S."/>
            <person name="Zhang X."/>
            <person name="Dehal P."/>
            <person name="Jiang R.H."/>
            <person name="Aerts A."/>
            <person name="Arredondo F.D."/>
            <person name="Baxter L."/>
            <person name="Bensasson D."/>
            <person name="Beynon J.L."/>
            <person name="Chapman J."/>
            <person name="Damasceno C.M."/>
            <person name="Dorrance A.E."/>
            <person name="Dou D."/>
            <person name="Dickerman A.W."/>
            <person name="Dubchak I.L."/>
            <person name="Garbelotto M."/>
            <person name="Gijzen M."/>
            <person name="Gordon S.G."/>
            <person name="Govers F."/>
            <person name="Grunwald N.J."/>
            <person name="Huang W."/>
            <person name="Ivors K.L."/>
            <person name="Jones R.W."/>
            <person name="Kamoun S."/>
            <person name="Krampis K."/>
            <person name="Lamour K.H."/>
            <person name="Lee M.K."/>
            <person name="McDonald W.H."/>
            <person name="Medina M."/>
            <person name="Meijer H.J."/>
            <person name="Nordberg E.K."/>
            <person name="Maclean D.J."/>
            <person name="Ospina-Giraldo M.D."/>
            <person name="Morris P.F."/>
            <person name="Phuntumart V."/>
            <person name="Putnam N.H."/>
            <person name="Rash S."/>
            <person name="Rose J.K."/>
            <person name="Sakihama Y."/>
            <person name="Salamov A.A."/>
            <person name="Savidor A."/>
            <person name="Scheuring C.F."/>
            <person name="Smith B.M."/>
            <person name="Sobral B.W."/>
            <person name="Terry A."/>
            <person name="Torto-Alalibo T.A."/>
            <person name="Win J."/>
            <person name="Xu Z."/>
            <person name="Zhang H."/>
            <person name="Grigoriev I.V."/>
            <person name="Rokhsar D.S."/>
            <person name="Boore J.L."/>
        </authorList>
    </citation>
    <scope>NUCLEOTIDE SEQUENCE [LARGE SCALE GENOMIC DNA]</scope>
    <source>
        <strain evidence="3">Pr102</strain>
    </source>
</reference>
<evidence type="ECO:0000256" key="1">
    <source>
        <dbReference type="SAM" id="Phobius"/>
    </source>
</evidence>
<dbReference type="PANTHER" id="PTHR13281:SF0">
    <property type="entry name" value="TRANSMEMBRANE PROTEIN 70, MITOCHONDRIAL"/>
    <property type="match status" value="1"/>
</dbReference>
<keyword evidence="1" id="KW-0812">Transmembrane</keyword>
<dbReference type="VEuPathDB" id="FungiDB:KRP22_5320"/>
<dbReference type="Pfam" id="PF06979">
    <property type="entry name" value="TMEM70"/>
    <property type="match status" value="1"/>
</dbReference>
<dbReference type="GO" id="GO:0031966">
    <property type="term" value="C:mitochondrial membrane"/>
    <property type="evidence" value="ECO:0000318"/>
    <property type="project" value="GO_Central"/>
</dbReference>
<evidence type="ECO:0008006" key="4">
    <source>
        <dbReference type="Google" id="ProtNLM"/>
    </source>
</evidence>
<dbReference type="HOGENOM" id="CLU_075956_0_0_1"/>
<dbReference type="EMBL" id="DS566013">
    <property type="status" value="NOT_ANNOTATED_CDS"/>
    <property type="molecule type" value="Genomic_DNA"/>
</dbReference>
<dbReference type="GO" id="GO:0033615">
    <property type="term" value="P:mitochondrial proton-transporting ATP synthase complex assembly"/>
    <property type="evidence" value="ECO:0000318"/>
    <property type="project" value="GO_Central"/>
</dbReference>
<dbReference type="InParanoid" id="H3GJ26"/>
<dbReference type="OMA" id="HWFVTPY"/>
<feature type="transmembrane region" description="Helical" evidence="1">
    <location>
        <begin position="131"/>
        <end position="155"/>
    </location>
</feature>
<proteinExistence type="predicted"/>
<dbReference type="eggNOG" id="KOG4478">
    <property type="taxonomic scope" value="Eukaryota"/>
</dbReference>
<evidence type="ECO:0000313" key="3">
    <source>
        <dbReference type="Proteomes" id="UP000005238"/>
    </source>
</evidence>
<dbReference type="OrthoDB" id="156886at2759"/>
<dbReference type="GeneID" id="94226883"/>
<keyword evidence="3" id="KW-1185">Reference proteome</keyword>
<organism evidence="2 3">
    <name type="scientific">Phytophthora ramorum</name>
    <name type="common">Sudden oak death agent</name>
    <dbReference type="NCBI Taxonomy" id="164328"/>
    <lineage>
        <taxon>Eukaryota</taxon>
        <taxon>Sar</taxon>
        <taxon>Stramenopiles</taxon>
        <taxon>Oomycota</taxon>
        <taxon>Peronosporomycetes</taxon>
        <taxon>Peronosporales</taxon>
        <taxon>Peronosporaceae</taxon>
        <taxon>Phytophthora</taxon>
    </lineage>
</organism>
<reference evidence="2" key="2">
    <citation type="submission" date="2015-06" db="UniProtKB">
        <authorList>
            <consortium name="EnsemblProtists"/>
        </authorList>
    </citation>
    <scope>IDENTIFICATION</scope>
    <source>
        <strain evidence="2">Pr102</strain>
    </source>
</reference>
<dbReference type="EnsemblProtists" id="Phyra76118">
    <property type="protein sequence ID" value="Phyra76118"/>
    <property type="gene ID" value="Phyra76118"/>
</dbReference>
<keyword evidence="1" id="KW-0472">Membrane</keyword>
<dbReference type="InterPro" id="IPR009724">
    <property type="entry name" value="TMEM70"/>
</dbReference>
<feature type="transmembrane region" description="Helical" evidence="1">
    <location>
        <begin position="104"/>
        <end position="125"/>
    </location>
</feature>
<evidence type="ECO:0000313" key="2">
    <source>
        <dbReference type="EnsemblProtists" id="Phyra76118"/>
    </source>
</evidence>
<dbReference type="InterPro" id="IPR045325">
    <property type="entry name" value="TMEM70/TMEM186/TMEM223"/>
</dbReference>
<sequence length="238" mass="26627">MLILRTSRRAVRLAETLPSPIRSLCAVTRVARRSGNAAALQRLSFDFNSRHVIGFHGSFVGRHFSSSAGEDADKVEKLQQQGAVSDENQVYRAPMSRAVRLMKAVSVTSCTLTSMGMPVLCLLSEQDASMIGKWAMCGTIMLFGLGTTSLFHYLFKPYVMRMWMVNPSEDDPEVTVETVTLFAQLQHSSFRLSEVAPPTMGMHPMVTFQARDRHYFIHPEAFEDQHLLNKLVGSGNRK</sequence>
<dbReference type="RefSeq" id="XP_067745460.1">
    <property type="nucleotide sequence ID" value="XM_067891069.1"/>
</dbReference>
<name>H3GJ26_PHYRM</name>